<organism evidence="2 3">
    <name type="scientific">Decorospora gaudefroyi</name>
    <dbReference type="NCBI Taxonomy" id="184978"/>
    <lineage>
        <taxon>Eukaryota</taxon>
        <taxon>Fungi</taxon>
        <taxon>Dikarya</taxon>
        <taxon>Ascomycota</taxon>
        <taxon>Pezizomycotina</taxon>
        <taxon>Dothideomycetes</taxon>
        <taxon>Pleosporomycetidae</taxon>
        <taxon>Pleosporales</taxon>
        <taxon>Pleosporineae</taxon>
        <taxon>Pleosporaceae</taxon>
        <taxon>Decorospora</taxon>
    </lineage>
</organism>
<dbReference type="InterPro" id="IPR056004">
    <property type="entry name" value="DUF7582"/>
</dbReference>
<evidence type="ECO:0000259" key="1">
    <source>
        <dbReference type="Pfam" id="PF24483"/>
    </source>
</evidence>
<protein>
    <recommendedName>
        <fullName evidence="1">DUF7582 domain-containing protein</fullName>
    </recommendedName>
</protein>
<dbReference type="AlphaFoldDB" id="A0A6A5KY18"/>
<dbReference type="Proteomes" id="UP000800040">
    <property type="component" value="Unassembled WGS sequence"/>
</dbReference>
<dbReference type="OrthoDB" id="3348320at2759"/>
<accession>A0A6A5KY18</accession>
<feature type="domain" description="DUF7582" evidence="1">
    <location>
        <begin position="68"/>
        <end position="187"/>
    </location>
</feature>
<proteinExistence type="predicted"/>
<dbReference type="Pfam" id="PF24483">
    <property type="entry name" value="DUF7582"/>
    <property type="match status" value="1"/>
</dbReference>
<dbReference type="EMBL" id="ML975244">
    <property type="protein sequence ID" value="KAF1839714.1"/>
    <property type="molecule type" value="Genomic_DNA"/>
</dbReference>
<gene>
    <name evidence="2" type="ORF">BDW02DRAFT_584936</name>
</gene>
<sequence>MGCNISRPQGAHPADTLLEIAPVMTAGHNNLPPDLDRDTLLRALTNVAHYLNSQRANITVISVGGANEWFNNRTVLFIPKANREYLTQRAFAQNETVFDRPGLKVLAAPWDYAMCAKLDRCAGAGPTSAKPYDYSDAATYLHRYLEIYNLTSVTRSQVYAWAASYMTTVTDAVLERLNSEFYSKYDRSDIDMRT</sequence>
<keyword evidence="3" id="KW-1185">Reference proteome</keyword>
<evidence type="ECO:0000313" key="3">
    <source>
        <dbReference type="Proteomes" id="UP000800040"/>
    </source>
</evidence>
<reference evidence="2" key="1">
    <citation type="submission" date="2020-01" db="EMBL/GenBank/DDBJ databases">
        <authorList>
            <consortium name="DOE Joint Genome Institute"/>
            <person name="Haridas S."/>
            <person name="Albert R."/>
            <person name="Binder M."/>
            <person name="Bloem J."/>
            <person name="Labutti K."/>
            <person name="Salamov A."/>
            <person name="Andreopoulos B."/>
            <person name="Baker S.E."/>
            <person name="Barry K."/>
            <person name="Bills G."/>
            <person name="Bluhm B.H."/>
            <person name="Cannon C."/>
            <person name="Castanera R."/>
            <person name="Culley D.E."/>
            <person name="Daum C."/>
            <person name="Ezra D."/>
            <person name="Gonzalez J.B."/>
            <person name="Henrissat B."/>
            <person name="Kuo A."/>
            <person name="Liang C."/>
            <person name="Lipzen A."/>
            <person name="Lutzoni F."/>
            <person name="Magnuson J."/>
            <person name="Mondo S."/>
            <person name="Nolan M."/>
            <person name="Ohm R."/>
            <person name="Pangilinan J."/>
            <person name="Park H.-J."/>
            <person name="Ramirez L."/>
            <person name="Alfaro M."/>
            <person name="Sun H."/>
            <person name="Tritt A."/>
            <person name="Yoshinaga Y."/>
            <person name="Zwiers L.-H."/>
            <person name="Turgeon B.G."/>
            <person name="Goodwin S.B."/>
            <person name="Spatafora J.W."/>
            <person name="Crous P.W."/>
            <person name="Grigoriev I.V."/>
        </authorList>
    </citation>
    <scope>NUCLEOTIDE SEQUENCE</scope>
    <source>
        <strain evidence="2">P77</strain>
    </source>
</reference>
<name>A0A6A5KY18_9PLEO</name>
<evidence type="ECO:0000313" key="2">
    <source>
        <dbReference type="EMBL" id="KAF1839714.1"/>
    </source>
</evidence>